<comment type="caution">
    <text evidence="1">The sequence shown here is derived from an EMBL/GenBank/DDBJ whole genome shotgun (WGS) entry which is preliminary data.</text>
</comment>
<dbReference type="AlphaFoldDB" id="A0A834IV07"/>
<protein>
    <submittedName>
        <fullName evidence="1">Uncharacterized protein</fullName>
    </submittedName>
</protein>
<keyword evidence="2" id="KW-1185">Reference proteome</keyword>
<reference evidence="1" key="1">
    <citation type="submission" date="2020-08" db="EMBL/GenBank/DDBJ databases">
        <title>Genome sequencing and assembly of the red palm weevil Rhynchophorus ferrugineus.</title>
        <authorList>
            <person name="Dias G.B."/>
            <person name="Bergman C.M."/>
            <person name="Manee M."/>
        </authorList>
    </citation>
    <scope>NUCLEOTIDE SEQUENCE</scope>
    <source>
        <strain evidence="1">AA-2017</strain>
        <tissue evidence="1">Whole larva</tissue>
    </source>
</reference>
<sequence length="111" mass="12123">MPRSRRTDDAYYYSPLPEAFVFKNSFRKLSDSILIKFREGGSARDRVPASFNPPLRTITFTKYLIYRPAQLHTSFSGALIFAPSAAGAVASAAAPATLLSTALFNTSLGSR</sequence>
<accession>A0A834IV07</accession>
<evidence type="ECO:0000313" key="2">
    <source>
        <dbReference type="Proteomes" id="UP000625711"/>
    </source>
</evidence>
<dbReference type="EMBL" id="JAACXV010000018">
    <property type="protein sequence ID" value="KAF7286939.1"/>
    <property type="molecule type" value="Genomic_DNA"/>
</dbReference>
<proteinExistence type="predicted"/>
<evidence type="ECO:0000313" key="1">
    <source>
        <dbReference type="EMBL" id="KAF7286939.1"/>
    </source>
</evidence>
<name>A0A834IV07_RHYFE</name>
<organism evidence="1 2">
    <name type="scientific">Rhynchophorus ferrugineus</name>
    <name type="common">Red palm weevil</name>
    <name type="synonym">Curculio ferrugineus</name>
    <dbReference type="NCBI Taxonomy" id="354439"/>
    <lineage>
        <taxon>Eukaryota</taxon>
        <taxon>Metazoa</taxon>
        <taxon>Ecdysozoa</taxon>
        <taxon>Arthropoda</taxon>
        <taxon>Hexapoda</taxon>
        <taxon>Insecta</taxon>
        <taxon>Pterygota</taxon>
        <taxon>Neoptera</taxon>
        <taxon>Endopterygota</taxon>
        <taxon>Coleoptera</taxon>
        <taxon>Polyphaga</taxon>
        <taxon>Cucujiformia</taxon>
        <taxon>Curculionidae</taxon>
        <taxon>Dryophthorinae</taxon>
        <taxon>Rhynchophorus</taxon>
    </lineage>
</organism>
<dbReference type="Proteomes" id="UP000625711">
    <property type="component" value="Unassembled WGS sequence"/>
</dbReference>
<gene>
    <name evidence="1" type="ORF">GWI33_003204</name>
</gene>